<dbReference type="InterPro" id="IPR005119">
    <property type="entry name" value="LysR_subst-bd"/>
</dbReference>
<protein>
    <submittedName>
        <fullName evidence="6">LysR family transcriptional regulator</fullName>
    </submittedName>
</protein>
<dbReference type="PANTHER" id="PTHR30419:SF8">
    <property type="entry name" value="NITROGEN ASSIMILATION TRANSCRIPTIONAL ACTIVATOR-RELATED"/>
    <property type="match status" value="1"/>
</dbReference>
<evidence type="ECO:0000313" key="7">
    <source>
        <dbReference type="Proteomes" id="UP000736373"/>
    </source>
</evidence>
<keyword evidence="4" id="KW-0804">Transcription</keyword>
<dbReference type="SUPFAM" id="SSF53850">
    <property type="entry name" value="Periplasmic binding protein-like II"/>
    <property type="match status" value="1"/>
</dbReference>
<dbReference type="Pfam" id="PF00126">
    <property type="entry name" value="HTH_1"/>
    <property type="match status" value="1"/>
</dbReference>
<dbReference type="InterPro" id="IPR050950">
    <property type="entry name" value="HTH-type_LysR_regulators"/>
</dbReference>
<comment type="caution">
    <text evidence="6">The sequence shown here is derived from an EMBL/GenBank/DDBJ whole genome shotgun (WGS) entry which is preliminary data.</text>
</comment>
<evidence type="ECO:0000313" key="6">
    <source>
        <dbReference type="EMBL" id="MBC8749818.1"/>
    </source>
</evidence>
<dbReference type="InterPro" id="IPR000847">
    <property type="entry name" value="LysR_HTH_N"/>
</dbReference>
<organism evidence="6 7">
    <name type="scientific">Paraburkholderia podalyriae</name>
    <dbReference type="NCBI Taxonomy" id="1938811"/>
    <lineage>
        <taxon>Bacteria</taxon>
        <taxon>Pseudomonadati</taxon>
        <taxon>Pseudomonadota</taxon>
        <taxon>Betaproteobacteria</taxon>
        <taxon>Burkholderiales</taxon>
        <taxon>Burkholderiaceae</taxon>
        <taxon>Paraburkholderia</taxon>
    </lineage>
</organism>
<evidence type="ECO:0000256" key="1">
    <source>
        <dbReference type="ARBA" id="ARBA00009437"/>
    </source>
</evidence>
<dbReference type="Pfam" id="PF03466">
    <property type="entry name" value="LysR_substrate"/>
    <property type="match status" value="1"/>
</dbReference>
<sequence>MSKDITMRQLRYFVAAAESGQFSMAAANEHVSQSAITLAVSALEDVLRTRLFDRLPHGVSLTLEGHDFYYHARHVIDSLSDALHKSRSRARDTQGTVRIGASYTVMGYFLPEILARFRASYPQIHFELQDLDRLTLEQAVLSGKIDIGVALLSNVIEIGRFEHRSLIRSQRKLWVAPSHPLAQSQNPSLREIAEHPYIMLTVDEGEQSSMRYWKKERLTPNVILRTGSVEALRGLVSHGFGVTILSEMVFRPWSLEGKRIEARDVANAIPQMDVGMLWRKNSPPSPAARAFIDFLGYTRQS</sequence>
<accession>A0ABR7PU62</accession>
<feature type="domain" description="HTH lysR-type" evidence="5">
    <location>
        <begin position="5"/>
        <end position="62"/>
    </location>
</feature>
<evidence type="ECO:0000256" key="3">
    <source>
        <dbReference type="ARBA" id="ARBA00023125"/>
    </source>
</evidence>
<dbReference type="SUPFAM" id="SSF46785">
    <property type="entry name" value="Winged helix' DNA-binding domain"/>
    <property type="match status" value="1"/>
</dbReference>
<dbReference type="Proteomes" id="UP000736373">
    <property type="component" value="Unassembled WGS sequence"/>
</dbReference>
<dbReference type="Gene3D" id="3.40.190.10">
    <property type="entry name" value="Periplasmic binding protein-like II"/>
    <property type="match status" value="2"/>
</dbReference>
<proteinExistence type="inferred from homology"/>
<dbReference type="InterPro" id="IPR036390">
    <property type="entry name" value="WH_DNA-bd_sf"/>
</dbReference>
<evidence type="ECO:0000256" key="4">
    <source>
        <dbReference type="ARBA" id="ARBA00023163"/>
    </source>
</evidence>
<reference evidence="6 7" key="1">
    <citation type="submission" date="2019-09" db="EMBL/GenBank/DDBJ databases">
        <title>Paraburkholderia podalyriae sp. nov., A South African Podalyria-associated rhizobium.</title>
        <authorList>
            <person name="Mavima L."/>
            <person name="Beukes C.W."/>
            <person name="Palmer M."/>
            <person name="De Meyer S.E."/>
            <person name="James E.K."/>
            <person name="Maluk M."/>
            <person name="Avontuur J.R."/>
            <person name="Chan W.Y."/>
            <person name="Venter S.N."/>
            <person name="Steenkamp E.T."/>
        </authorList>
    </citation>
    <scope>NUCLEOTIDE SEQUENCE [LARGE SCALE GENOMIC DNA]</scope>
    <source>
        <strain evidence="6 7">WC7.3b</strain>
    </source>
</reference>
<dbReference type="PANTHER" id="PTHR30419">
    <property type="entry name" value="HTH-TYPE TRANSCRIPTIONAL REGULATOR YBHD"/>
    <property type="match status" value="1"/>
</dbReference>
<dbReference type="EMBL" id="VZQQ01000024">
    <property type="protein sequence ID" value="MBC8749818.1"/>
    <property type="molecule type" value="Genomic_DNA"/>
</dbReference>
<dbReference type="Gene3D" id="1.10.10.10">
    <property type="entry name" value="Winged helix-like DNA-binding domain superfamily/Winged helix DNA-binding domain"/>
    <property type="match status" value="1"/>
</dbReference>
<dbReference type="RefSeq" id="WP_187636796.1">
    <property type="nucleotide sequence ID" value="NZ_VZQQ01000024.1"/>
</dbReference>
<dbReference type="InterPro" id="IPR036388">
    <property type="entry name" value="WH-like_DNA-bd_sf"/>
</dbReference>
<keyword evidence="7" id="KW-1185">Reference proteome</keyword>
<dbReference type="PROSITE" id="PS50931">
    <property type="entry name" value="HTH_LYSR"/>
    <property type="match status" value="1"/>
</dbReference>
<keyword evidence="2" id="KW-0805">Transcription regulation</keyword>
<evidence type="ECO:0000256" key="2">
    <source>
        <dbReference type="ARBA" id="ARBA00023015"/>
    </source>
</evidence>
<name>A0ABR7PU62_9BURK</name>
<evidence type="ECO:0000259" key="5">
    <source>
        <dbReference type="PROSITE" id="PS50931"/>
    </source>
</evidence>
<gene>
    <name evidence="6" type="ORF">F6X42_25525</name>
</gene>
<keyword evidence="3" id="KW-0238">DNA-binding</keyword>
<comment type="similarity">
    <text evidence="1">Belongs to the LysR transcriptional regulatory family.</text>
</comment>